<organism evidence="6 7">
    <name type="scientific">Callipepla squamata</name>
    <name type="common">Scaled quail</name>
    <dbReference type="NCBI Taxonomy" id="9009"/>
    <lineage>
        <taxon>Eukaryota</taxon>
        <taxon>Metazoa</taxon>
        <taxon>Chordata</taxon>
        <taxon>Craniata</taxon>
        <taxon>Vertebrata</taxon>
        <taxon>Euteleostomi</taxon>
        <taxon>Archelosauria</taxon>
        <taxon>Archosauria</taxon>
        <taxon>Dinosauria</taxon>
        <taxon>Saurischia</taxon>
        <taxon>Theropoda</taxon>
        <taxon>Coelurosauria</taxon>
        <taxon>Aves</taxon>
        <taxon>Neognathae</taxon>
        <taxon>Galloanserae</taxon>
        <taxon>Galliformes</taxon>
        <taxon>Odontophoridae</taxon>
        <taxon>Callipepla</taxon>
    </lineage>
</organism>
<evidence type="ECO:0000256" key="2">
    <source>
        <dbReference type="ARBA" id="ARBA00022692"/>
    </source>
</evidence>
<proteinExistence type="predicted"/>
<dbReference type="Proteomes" id="UP000198323">
    <property type="component" value="Unassembled WGS sequence"/>
</dbReference>
<feature type="non-terminal residue" evidence="6">
    <location>
        <position position="171"/>
    </location>
</feature>
<dbReference type="PANTHER" id="PTHR12911:SF24">
    <property type="entry name" value="SUN DOMAIN-CONTAINING PROTEIN 3"/>
    <property type="match status" value="1"/>
</dbReference>
<keyword evidence="4" id="KW-0472">Membrane</keyword>
<dbReference type="GO" id="GO:0005637">
    <property type="term" value="C:nuclear inner membrane"/>
    <property type="evidence" value="ECO:0007669"/>
    <property type="project" value="UniProtKB-SubCell"/>
</dbReference>
<evidence type="ECO:0000313" key="6">
    <source>
        <dbReference type="EMBL" id="OXB51554.1"/>
    </source>
</evidence>
<evidence type="ECO:0000256" key="3">
    <source>
        <dbReference type="ARBA" id="ARBA00022989"/>
    </source>
</evidence>
<evidence type="ECO:0000256" key="1">
    <source>
        <dbReference type="ARBA" id="ARBA00004540"/>
    </source>
</evidence>
<dbReference type="PANTHER" id="PTHR12911">
    <property type="entry name" value="SAD1/UNC-84-LIKE PROTEIN-RELATED"/>
    <property type="match status" value="1"/>
</dbReference>
<feature type="domain" description="SUN" evidence="5">
    <location>
        <begin position="50"/>
        <end position="171"/>
    </location>
</feature>
<dbReference type="Gene3D" id="2.60.120.260">
    <property type="entry name" value="Galactose-binding domain-like"/>
    <property type="match status" value="1"/>
</dbReference>
<comment type="subcellular location">
    <subcellularLocation>
        <location evidence="1">Nucleus inner membrane</location>
    </subcellularLocation>
</comment>
<dbReference type="InterPro" id="IPR012919">
    <property type="entry name" value="SUN_dom"/>
</dbReference>
<gene>
    <name evidence="6" type="ORF">ASZ78_001219</name>
</gene>
<dbReference type="PROSITE" id="PS51469">
    <property type="entry name" value="SUN"/>
    <property type="match status" value="1"/>
</dbReference>
<dbReference type="GO" id="GO:0034993">
    <property type="term" value="C:meiotic nuclear membrane microtubule tethering complex"/>
    <property type="evidence" value="ECO:0007669"/>
    <property type="project" value="TreeGrafter"/>
</dbReference>
<keyword evidence="2" id="KW-0812">Transmembrane</keyword>
<feature type="non-terminal residue" evidence="6">
    <location>
        <position position="1"/>
    </location>
</feature>
<sequence length="171" mass="19026">EIQEWQVPCSQTPDWALKSFGENTGRQALLRCASSRLRPLAAISSLIISGATIDMRRTSRTYESKWCCKFISRFTSVKHPDTILQPAISPGECWPMEGHQGQVVIRLPAEILPTCVTVQHIFQEMSPSSTVGSAPKDVAVSGLDLDREEEFLLGSFTFDVAEEPIQTFLLK</sequence>
<evidence type="ECO:0000259" key="5">
    <source>
        <dbReference type="PROSITE" id="PS51469"/>
    </source>
</evidence>
<dbReference type="AlphaFoldDB" id="A0A226M8G3"/>
<dbReference type="OrthoDB" id="9415296at2759"/>
<dbReference type="InterPro" id="IPR045119">
    <property type="entry name" value="SUN1-5"/>
</dbReference>
<dbReference type="EMBL" id="MCFN01011940">
    <property type="protein sequence ID" value="OXB51554.1"/>
    <property type="molecule type" value="Genomic_DNA"/>
</dbReference>
<reference evidence="6 7" key="1">
    <citation type="submission" date="2016-07" db="EMBL/GenBank/DDBJ databases">
        <title>Disparate Historic Effective Population Sizes Predicted by Modern Levels of Genome Diversity for the Scaled Quail (Callipepla squamata) and the Northern Bobwhite (Colinus virginianus): Inferences from First and Second Generation Draft Genome Assemblies for Sympatric New World Quail.</title>
        <authorList>
            <person name="Oldeschulte D.L."/>
            <person name="Halley Y.A."/>
            <person name="Bhattarai E.K."/>
            <person name="Brashear W.A."/>
            <person name="Hill J."/>
            <person name="Metz R.P."/>
            <person name="Johnson C.D."/>
            <person name="Rollins D."/>
            <person name="Peterson M.J."/>
            <person name="Bickhart D.M."/>
            <person name="Decker J.E."/>
            <person name="Seabury C.M."/>
        </authorList>
    </citation>
    <scope>NUCLEOTIDE SEQUENCE [LARGE SCALE GENOMIC DNA]</scope>
    <source>
        <strain evidence="6 7">Texas</strain>
        <tissue evidence="6">Leg muscle</tissue>
    </source>
</reference>
<name>A0A226M8G3_CALSU</name>
<evidence type="ECO:0000313" key="7">
    <source>
        <dbReference type="Proteomes" id="UP000198323"/>
    </source>
</evidence>
<comment type="caution">
    <text evidence="6">The sequence shown here is derived from an EMBL/GenBank/DDBJ whole genome shotgun (WGS) entry which is preliminary data.</text>
</comment>
<dbReference type="GO" id="GO:0043495">
    <property type="term" value="F:protein-membrane adaptor activity"/>
    <property type="evidence" value="ECO:0007669"/>
    <property type="project" value="TreeGrafter"/>
</dbReference>
<evidence type="ECO:0000256" key="4">
    <source>
        <dbReference type="ARBA" id="ARBA00023136"/>
    </source>
</evidence>
<keyword evidence="3" id="KW-1133">Transmembrane helix</keyword>
<accession>A0A226M8G3</accession>
<protein>
    <recommendedName>
        <fullName evidence="5">SUN domain-containing protein</fullName>
    </recommendedName>
</protein>
<dbReference type="STRING" id="9009.A0A226M8G3"/>
<keyword evidence="7" id="KW-1185">Reference proteome</keyword>
<dbReference type="Pfam" id="PF07738">
    <property type="entry name" value="Sad1_UNC"/>
    <property type="match status" value="1"/>
</dbReference>